<evidence type="ECO:0000256" key="3">
    <source>
        <dbReference type="ARBA" id="ARBA00038790"/>
    </source>
</evidence>
<dbReference type="OrthoDB" id="77835at2759"/>
<dbReference type="PANTHER" id="PTHR43407">
    <property type="entry name" value="GLUTAMINE SYNTHETASE"/>
    <property type="match status" value="1"/>
</dbReference>
<accession>A0A9W7L3M4</accession>
<comment type="subunit">
    <text evidence="3">Dodecamer. Interacts with BFSP2 and VIM.</text>
</comment>
<reference evidence="11" key="1">
    <citation type="journal article" date="2023" name="Commun. Biol.">
        <title>Genome analysis of Parmales, the sister group of diatoms, reveals the evolutionary specialization of diatoms from phago-mixotrophs to photoautotrophs.</title>
        <authorList>
            <person name="Ban H."/>
            <person name="Sato S."/>
            <person name="Yoshikawa S."/>
            <person name="Yamada K."/>
            <person name="Nakamura Y."/>
            <person name="Ichinomiya M."/>
            <person name="Sato N."/>
            <person name="Blanc-Mathieu R."/>
            <person name="Endo H."/>
            <person name="Kuwata A."/>
            <person name="Ogata H."/>
        </authorList>
    </citation>
    <scope>NUCLEOTIDE SEQUENCE [LARGE SCALE GENOMIC DNA]</scope>
</reference>
<comment type="caution">
    <text evidence="10">The sequence shown here is derived from an EMBL/GenBank/DDBJ whole genome shotgun (WGS) entry which is preliminary data.</text>
</comment>
<dbReference type="InterPro" id="IPR008146">
    <property type="entry name" value="Gln_synth_cat_dom"/>
</dbReference>
<protein>
    <recommendedName>
        <fullName evidence="4">Lengsin</fullName>
    </recommendedName>
    <alternativeName>
        <fullName evidence="5">Glutamate-ammonia ligase domain-containing protein 1</fullName>
    </alternativeName>
</protein>
<gene>
    <name evidence="10" type="ORF">TrCOL_g12474</name>
</gene>
<evidence type="ECO:0000256" key="8">
    <source>
        <dbReference type="SAM" id="MobiDB-lite"/>
    </source>
</evidence>
<evidence type="ECO:0000256" key="6">
    <source>
        <dbReference type="PROSITE-ProRule" id="PRU01331"/>
    </source>
</evidence>
<comment type="function">
    <text evidence="2">May act as a component of the cytoskeleton or as a chaperone for the reorganization of intermediate filament proteins during terminal differentiation in the lens. Does not seem to have enzymatic activity.</text>
</comment>
<dbReference type="GO" id="GO:0004356">
    <property type="term" value="F:glutamine synthetase activity"/>
    <property type="evidence" value="ECO:0007669"/>
    <property type="project" value="InterPro"/>
</dbReference>
<dbReference type="Pfam" id="PF00120">
    <property type="entry name" value="Gln-synt_C"/>
    <property type="match status" value="1"/>
</dbReference>
<dbReference type="SMART" id="SM01230">
    <property type="entry name" value="Gln-synt_C"/>
    <property type="match status" value="1"/>
</dbReference>
<dbReference type="Proteomes" id="UP001165065">
    <property type="component" value="Unassembled WGS sequence"/>
</dbReference>
<dbReference type="GO" id="GO:0005737">
    <property type="term" value="C:cytoplasm"/>
    <property type="evidence" value="ECO:0007669"/>
    <property type="project" value="TreeGrafter"/>
</dbReference>
<evidence type="ECO:0000259" key="9">
    <source>
        <dbReference type="PROSITE" id="PS51987"/>
    </source>
</evidence>
<evidence type="ECO:0000256" key="2">
    <source>
        <dbReference type="ARBA" id="ARBA00037583"/>
    </source>
</evidence>
<name>A0A9W7L3M4_9STRA</name>
<organism evidence="10 11">
    <name type="scientific">Triparma columacea</name>
    <dbReference type="NCBI Taxonomy" id="722753"/>
    <lineage>
        <taxon>Eukaryota</taxon>
        <taxon>Sar</taxon>
        <taxon>Stramenopiles</taxon>
        <taxon>Ochrophyta</taxon>
        <taxon>Bolidophyceae</taxon>
        <taxon>Parmales</taxon>
        <taxon>Triparmaceae</taxon>
        <taxon>Triparma</taxon>
    </lineage>
</organism>
<feature type="compositionally biased region" description="Basic and acidic residues" evidence="8">
    <location>
        <begin position="327"/>
        <end position="341"/>
    </location>
</feature>
<dbReference type="Gene3D" id="3.30.590.10">
    <property type="entry name" value="Glutamine synthetase/guanido kinase, catalytic domain"/>
    <property type="match status" value="1"/>
</dbReference>
<proteinExistence type="inferred from homology"/>
<sequence length="510" mass="56757">MDLFSSPSPQSKTVRRRSTAEAFEAALKIKEDEDVDKVESDVFELLNEQPPTDAATSTVINPPISEFGSTMVYYICSDFHGRPMGKLCPVKKMEELITNSVYLCPQVYLCLPNPKSMVFSDEKYIGTGFPNASMLPDRYTLSPWLGGGYRVLCDAEPELSPRGLCRKMLQTFKNETNMGIVSAFEYEFFLGKFTEEKKFEPAFGLDCYSIHTLSSVRPFIDRLVTECSKMTPPITLTTVETDYGRGQLETPLEKAPGINAADNAFTLKHLIKQLARDEFDQLATFTSKVSFDSLNSGCASGGHFNFSLFHFTSGISKMKSSKKSSKDKKSSKERTPPRVVDPEKQAHFIAGVLNHCSALTAVCSPSPPCYHRRGQWSPTKNNYGFEDRTACIRGKRDRLAEGEGVNKYFELRLPSSAANPYLVLCAVVAAGLDGIRKRTTIVKETATPASLSEALDALEADLVICEALGARFVKSYVAVKRAEIDEVEWRVTHEKASLEEAYAEMYVEYV</sequence>
<dbReference type="PANTHER" id="PTHR43407:SF1">
    <property type="entry name" value="LENGSIN"/>
    <property type="match status" value="1"/>
</dbReference>
<feature type="region of interest" description="Disordered" evidence="8">
    <location>
        <begin position="319"/>
        <end position="341"/>
    </location>
</feature>
<dbReference type="InterPro" id="IPR014746">
    <property type="entry name" value="Gln_synth/guanido_kin_cat_dom"/>
</dbReference>
<keyword evidence="11" id="KW-1185">Reference proteome</keyword>
<dbReference type="PROSITE" id="PS51987">
    <property type="entry name" value="GS_CATALYTIC"/>
    <property type="match status" value="1"/>
</dbReference>
<evidence type="ECO:0000256" key="5">
    <source>
        <dbReference type="ARBA" id="ARBA00042675"/>
    </source>
</evidence>
<comment type="similarity">
    <text evidence="1 6 7">Belongs to the glutamine synthetase family.</text>
</comment>
<dbReference type="AlphaFoldDB" id="A0A9W7L3M4"/>
<dbReference type="GO" id="GO:0016020">
    <property type="term" value="C:membrane"/>
    <property type="evidence" value="ECO:0007669"/>
    <property type="project" value="TreeGrafter"/>
</dbReference>
<dbReference type="EMBL" id="BRYA01000619">
    <property type="protein sequence ID" value="GMI25920.1"/>
    <property type="molecule type" value="Genomic_DNA"/>
</dbReference>
<dbReference type="SUPFAM" id="SSF55931">
    <property type="entry name" value="Glutamine synthetase/guanido kinase"/>
    <property type="match status" value="1"/>
</dbReference>
<evidence type="ECO:0000313" key="11">
    <source>
        <dbReference type="Proteomes" id="UP001165065"/>
    </source>
</evidence>
<evidence type="ECO:0000313" key="10">
    <source>
        <dbReference type="EMBL" id="GMI25920.1"/>
    </source>
</evidence>
<evidence type="ECO:0000256" key="7">
    <source>
        <dbReference type="RuleBase" id="RU000384"/>
    </source>
</evidence>
<evidence type="ECO:0000256" key="4">
    <source>
        <dbReference type="ARBA" id="ARBA00039404"/>
    </source>
</evidence>
<feature type="domain" description="GS catalytic" evidence="9">
    <location>
        <begin position="161"/>
        <end position="510"/>
    </location>
</feature>
<evidence type="ECO:0000256" key="1">
    <source>
        <dbReference type="ARBA" id="ARBA00009897"/>
    </source>
</evidence>